<dbReference type="Proteomes" id="UP000054018">
    <property type="component" value="Unassembled WGS sequence"/>
</dbReference>
<evidence type="ECO:0000259" key="1">
    <source>
        <dbReference type="Pfam" id="PF10602"/>
    </source>
</evidence>
<dbReference type="STRING" id="765257.A0A0C9YBN9"/>
<organism evidence="2 3">
    <name type="scientific">Pisolithus microcarpus 441</name>
    <dbReference type="NCBI Taxonomy" id="765257"/>
    <lineage>
        <taxon>Eukaryota</taxon>
        <taxon>Fungi</taxon>
        <taxon>Dikarya</taxon>
        <taxon>Basidiomycota</taxon>
        <taxon>Agaricomycotina</taxon>
        <taxon>Agaricomycetes</taxon>
        <taxon>Agaricomycetidae</taxon>
        <taxon>Boletales</taxon>
        <taxon>Sclerodermatineae</taxon>
        <taxon>Pisolithaceae</taxon>
        <taxon>Pisolithus</taxon>
    </lineage>
</organism>
<dbReference type="EMBL" id="KN833742">
    <property type="protein sequence ID" value="KIK22170.1"/>
    <property type="molecule type" value="Genomic_DNA"/>
</dbReference>
<proteinExistence type="predicted"/>
<name>A0A0C9YBN9_9AGAM</name>
<keyword evidence="3" id="KW-1185">Reference proteome</keyword>
<protein>
    <recommendedName>
        <fullName evidence="1">26S proteasome regulatory subunit Rpn7 N-terminal domain-containing protein</fullName>
    </recommendedName>
</protein>
<accession>A0A0C9YBN9</accession>
<dbReference type="AlphaFoldDB" id="A0A0C9YBN9"/>
<dbReference type="HOGENOM" id="CLU_1687381_0_0_1"/>
<sequence length="156" mass="17201">MADDSILPIPDFSLSQHLFMLVNPSLSHLHNVAQKSLLKSIEANNMAPYYWVVTSSSGIDIDPALLKTMEKANKEQLMKLDHQQNNPPLEGCFADDECLAEAKKTEGELEISDALKEGANHFTQIGDKDAAVVAQQLALEEMPGLRSRIDITLTLI</sequence>
<dbReference type="OrthoDB" id="1452at2759"/>
<reference evidence="3" key="2">
    <citation type="submission" date="2015-01" db="EMBL/GenBank/DDBJ databases">
        <title>Evolutionary Origins and Diversification of the Mycorrhizal Mutualists.</title>
        <authorList>
            <consortium name="DOE Joint Genome Institute"/>
            <consortium name="Mycorrhizal Genomics Consortium"/>
            <person name="Kohler A."/>
            <person name="Kuo A."/>
            <person name="Nagy L.G."/>
            <person name="Floudas D."/>
            <person name="Copeland A."/>
            <person name="Barry K.W."/>
            <person name="Cichocki N."/>
            <person name="Veneault-Fourrey C."/>
            <person name="LaButti K."/>
            <person name="Lindquist E.A."/>
            <person name="Lipzen A."/>
            <person name="Lundell T."/>
            <person name="Morin E."/>
            <person name="Murat C."/>
            <person name="Riley R."/>
            <person name="Ohm R."/>
            <person name="Sun H."/>
            <person name="Tunlid A."/>
            <person name="Henrissat B."/>
            <person name="Grigoriev I.V."/>
            <person name="Hibbett D.S."/>
            <person name="Martin F."/>
        </authorList>
    </citation>
    <scope>NUCLEOTIDE SEQUENCE [LARGE SCALE GENOMIC DNA]</scope>
    <source>
        <strain evidence="3">441</strain>
    </source>
</reference>
<evidence type="ECO:0000313" key="2">
    <source>
        <dbReference type="EMBL" id="KIK22170.1"/>
    </source>
</evidence>
<feature type="domain" description="26S proteasome regulatory subunit Rpn7 N-terminal" evidence="1">
    <location>
        <begin position="98"/>
        <end position="156"/>
    </location>
</feature>
<reference evidence="2 3" key="1">
    <citation type="submission" date="2014-04" db="EMBL/GenBank/DDBJ databases">
        <authorList>
            <consortium name="DOE Joint Genome Institute"/>
            <person name="Kuo A."/>
            <person name="Kohler A."/>
            <person name="Costa M.D."/>
            <person name="Nagy L.G."/>
            <person name="Floudas D."/>
            <person name="Copeland A."/>
            <person name="Barry K.W."/>
            <person name="Cichocki N."/>
            <person name="Veneault-Fourrey C."/>
            <person name="LaButti K."/>
            <person name="Lindquist E.A."/>
            <person name="Lipzen A."/>
            <person name="Lundell T."/>
            <person name="Morin E."/>
            <person name="Murat C."/>
            <person name="Sun H."/>
            <person name="Tunlid A."/>
            <person name="Henrissat B."/>
            <person name="Grigoriev I.V."/>
            <person name="Hibbett D.S."/>
            <person name="Martin F."/>
            <person name="Nordberg H.P."/>
            <person name="Cantor M.N."/>
            <person name="Hua S.X."/>
        </authorList>
    </citation>
    <scope>NUCLEOTIDE SEQUENCE [LARGE SCALE GENOMIC DNA]</scope>
    <source>
        <strain evidence="2 3">441</strain>
    </source>
</reference>
<dbReference type="Pfam" id="PF10602">
    <property type="entry name" value="RPN7"/>
    <property type="match status" value="1"/>
</dbReference>
<gene>
    <name evidence="2" type="ORF">PISMIDRAFT_11767</name>
</gene>
<evidence type="ECO:0000313" key="3">
    <source>
        <dbReference type="Proteomes" id="UP000054018"/>
    </source>
</evidence>
<dbReference type="InterPro" id="IPR045135">
    <property type="entry name" value="Rpn7_N"/>
</dbReference>